<evidence type="ECO:0000259" key="3">
    <source>
        <dbReference type="Pfam" id="PF17782"/>
    </source>
</evidence>
<sequence length="379" mass="38307">MVSGKYPAEMTAWAYLARVAEPPCADVIALVDQVGPVDAASAIRNRAVPDGHEPVLAATAARHESDRATEDLDAAAAIGARLVTRSDPEWPAWALLALGQADTAARGGEPLALWVRGPARLDDLATASVALIGSRAASPYGGHVTQMLASGLSGEGFAVISGGAFGIDGVAHRAVVAAGGVTAAVMACGIDRDYPAAHSALLAEIARTGAIISEYPPGTTAAKHRFLTRNRLVASLSGATVVVEAGRRSGAANTAAWARKLGRPLGAVPGPVTSATSVGCHRMIADGLAVLVSDVASAVNLVRPDGGGDIGRGRAKPTDGLSAEQLRVHDAIPGRGGVGIQEIAFAAGLEVPAVRAALARLDIDGLVENVGGQWRLATG</sequence>
<evidence type="ECO:0000256" key="1">
    <source>
        <dbReference type="ARBA" id="ARBA00006525"/>
    </source>
</evidence>
<dbReference type="eggNOG" id="COG0758">
    <property type="taxonomic scope" value="Bacteria"/>
</dbReference>
<dbReference type="PANTHER" id="PTHR43022:SF1">
    <property type="entry name" value="PROTEIN SMF"/>
    <property type="match status" value="1"/>
</dbReference>
<accession>F9VT10</accession>
<comment type="similarity">
    <text evidence="1">Belongs to the DprA/Smf family.</text>
</comment>
<reference evidence="4 5" key="1">
    <citation type="submission" date="2011-05" db="EMBL/GenBank/DDBJ databases">
        <title>Whole genome shotgun sequence of Gordonia alkanivorans NBRC 16433.</title>
        <authorList>
            <person name="Hosoyama A."/>
            <person name="Nakamura S."/>
            <person name="Takarada H."/>
            <person name="Tsuchikane K."/>
            <person name="Yamazaki S."/>
            <person name="Fujita N."/>
        </authorList>
    </citation>
    <scope>NUCLEOTIDE SEQUENCE [LARGE SCALE GENOMIC DNA]</scope>
    <source>
        <strain evidence="4 5">NBRC 16433</strain>
    </source>
</reference>
<evidence type="ECO:0000313" key="5">
    <source>
        <dbReference type="Proteomes" id="UP000003558"/>
    </source>
</evidence>
<gene>
    <name evidence="4" type="primary">dprA</name>
    <name evidence="4" type="ORF">GOALK_040_00020</name>
</gene>
<name>F9VT10_9ACTN</name>
<feature type="domain" description="Smf/DprA SLOG" evidence="2">
    <location>
        <begin position="82"/>
        <end position="300"/>
    </location>
</feature>
<dbReference type="InterPro" id="IPR041614">
    <property type="entry name" value="DprA_WH"/>
</dbReference>
<dbReference type="Gene3D" id="3.40.50.450">
    <property type="match status" value="1"/>
</dbReference>
<proteinExistence type="inferred from homology"/>
<dbReference type="EMBL" id="BACI01000040">
    <property type="protein sequence ID" value="GAA11749.1"/>
    <property type="molecule type" value="Genomic_DNA"/>
</dbReference>
<dbReference type="NCBIfam" id="TIGR00732">
    <property type="entry name" value="dprA"/>
    <property type="match status" value="1"/>
</dbReference>
<dbReference type="Pfam" id="PF17782">
    <property type="entry name" value="WHD_DprA"/>
    <property type="match status" value="1"/>
</dbReference>
<comment type="caution">
    <text evidence="4">The sequence shown here is derived from an EMBL/GenBank/DDBJ whole genome shotgun (WGS) entry which is preliminary data.</text>
</comment>
<dbReference type="STRING" id="1027371.GOALK_040_00020"/>
<dbReference type="InterPro" id="IPR057666">
    <property type="entry name" value="DrpA_SLOG"/>
</dbReference>
<protein>
    <submittedName>
        <fullName evidence="4">DNA processing protein</fullName>
    </submittedName>
</protein>
<dbReference type="Proteomes" id="UP000003558">
    <property type="component" value="Unassembled WGS sequence"/>
</dbReference>
<dbReference type="GO" id="GO:0009294">
    <property type="term" value="P:DNA-mediated transformation"/>
    <property type="evidence" value="ECO:0007669"/>
    <property type="project" value="InterPro"/>
</dbReference>
<dbReference type="AlphaFoldDB" id="F9VT10"/>
<dbReference type="Pfam" id="PF02481">
    <property type="entry name" value="DNA_processg_A"/>
    <property type="match status" value="1"/>
</dbReference>
<feature type="domain" description="DprA winged helix" evidence="3">
    <location>
        <begin position="315"/>
        <end position="373"/>
    </location>
</feature>
<evidence type="ECO:0000313" key="4">
    <source>
        <dbReference type="EMBL" id="GAA11749.1"/>
    </source>
</evidence>
<dbReference type="SUPFAM" id="SSF102405">
    <property type="entry name" value="MCP/YpsA-like"/>
    <property type="match status" value="1"/>
</dbReference>
<evidence type="ECO:0000259" key="2">
    <source>
        <dbReference type="Pfam" id="PF02481"/>
    </source>
</evidence>
<dbReference type="InterPro" id="IPR003488">
    <property type="entry name" value="DprA"/>
</dbReference>
<dbReference type="PANTHER" id="PTHR43022">
    <property type="entry name" value="PROTEIN SMF"/>
    <property type="match status" value="1"/>
</dbReference>
<organism evidence="4 5">
    <name type="scientific">Gordonia alkanivorans NBRC 16433</name>
    <dbReference type="NCBI Taxonomy" id="1027371"/>
    <lineage>
        <taxon>Bacteria</taxon>
        <taxon>Bacillati</taxon>
        <taxon>Actinomycetota</taxon>
        <taxon>Actinomycetes</taxon>
        <taxon>Mycobacteriales</taxon>
        <taxon>Gordoniaceae</taxon>
        <taxon>Gordonia</taxon>
    </lineage>
</organism>